<protein>
    <recommendedName>
        <fullName evidence="4">Inhibitor of growth protein N-terminal histone-binding domain-containing protein</fullName>
    </recommendedName>
</protein>
<feature type="region of interest" description="Disordered" evidence="1">
    <location>
        <begin position="249"/>
        <end position="303"/>
    </location>
</feature>
<accession>A0ABR0GC21</accession>
<evidence type="ECO:0000313" key="2">
    <source>
        <dbReference type="EMBL" id="KAK4653266.1"/>
    </source>
</evidence>
<dbReference type="EMBL" id="JAFFHA010000007">
    <property type="protein sequence ID" value="KAK4653266.1"/>
    <property type="molecule type" value="Genomic_DNA"/>
</dbReference>
<name>A0ABR0GC21_9PEZI</name>
<sequence>MPLSKTIPLDEYLEAHKENLNRESEPRPIAQPTGSYAMPLRPLFDMDEEMTEEEARFFNRRYQTFVDNANTFIANQCQTPEDAIQFLVRRIARQDAAVDRLERKFTKSVAAAVEQEIDIFLGNKPTLERIRGINRRLNQMQLELKTIKDEVKAHPEFSGSPEDVKARKAAMAAAAGVANQSKKRKKVAGTAVPVGNGAGQGPDGLDMIYESLNNIVSHMRDLRSNSSLVTASDEEQCLPQLGQLQLTTPTKAEDIKKEDDARAKLDGAGDDAEMADDEASQMTATSPLAVPASAANTPTRRLGSGTAYCLPVRTVE</sequence>
<dbReference type="GeneID" id="87911492"/>
<feature type="compositionally biased region" description="Basic and acidic residues" evidence="1">
    <location>
        <begin position="251"/>
        <end position="267"/>
    </location>
</feature>
<dbReference type="RefSeq" id="XP_062742241.1">
    <property type="nucleotide sequence ID" value="XM_062891585.1"/>
</dbReference>
<comment type="caution">
    <text evidence="2">The sequence shown here is derived from an EMBL/GenBank/DDBJ whole genome shotgun (WGS) entry which is preliminary data.</text>
</comment>
<dbReference type="Proteomes" id="UP001323405">
    <property type="component" value="Unassembled WGS sequence"/>
</dbReference>
<evidence type="ECO:0000313" key="3">
    <source>
        <dbReference type="Proteomes" id="UP001323405"/>
    </source>
</evidence>
<reference evidence="2 3" key="1">
    <citation type="journal article" date="2023" name="bioRxiv">
        <title>High-quality genome assemblies of four members of thePodospora anserinaspecies complex.</title>
        <authorList>
            <person name="Ament-Velasquez S.L."/>
            <person name="Vogan A.A."/>
            <person name="Wallerman O."/>
            <person name="Hartmann F."/>
            <person name="Gautier V."/>
            <person name="Silar P."/>
            <person name="Giraud T."/>
            <person name="Johannesson H."/>
        </authorList>
    </citation>
    <scope>NUCLEOTIDE SEQUENCE [LARGE SCALE GENOMIC DNA]</scope>
    <source>
        <strain evidence="2 3">CBS 415.72m</strain>
    </source>
</reference>
<organism evidence="2 3">
    <name type="scientific">Podospora pseudocomata</name>
    <dbReference type="NCBI Taxonomy" id="2093779"/>
    <lineage>
        <taxon>Eukaryota</taxon>
        <taxon>Fungi</taxon>
        <taxon>Dikarya</taxon>
        <taxon>Ascomycota</taxon>
        <taxon>Pezizomycotina</taxon>
        <taxon>Sordariomycetes</taxon>
        <taxon>Sordariomycetidae</taxon>
        <taxon>Sordariales</taxon>
        <taxon>Podosporaceae</taxon>
        <taxon>Podospora</taxon>
    </lineage>
</organism>
<gene>
    <name evidence="2" type="ORF">QC762_511875</name>
</gene>
<evidence type="ECO:0008006" key="4">
    <source>
        <dbReference type="Google" id="ProtNLM"/>
    </source>
</evidence>
<evidence type="ECO:0000256" key="1">
    <source>
        <dbReference type="SAM" id="MobiDB-lite"/>
    </source>
</evidence>
<feature type="compositionally biased region" description="Acidic residues" evidence="1">
    <location>
        <begin position="268"/>
        <end position="279"/>
    </location>
</feature>
<proteinExistence type="predicted"/>
<keyword evidence="3" id="KW-1185">Reference proteome</keyword>
<feature type="region of interest" description="Disordered" evidence="1">
    <location>
        <begin position="18"/>
        <end position="38"/>
    </location>
</feature>